<keyword evidence="3" id="KW-1185">Reference proteome</keyword>
<reference evidence="2" key="1">
    <citation type="submission" date="2020-11" db="EMBL/GenBank/DDBJ databases">
        <authorList>
            <person name="Tran Van P."/>
        </authorList>
    </citation>
    <scope>NUCLEOTIDE SEQUENCE</scope>
</reference>
<dbReference type="AlphaFoldDB" id="A0A7R9BFM6"/>
<evidence type="ECO:0000313" key="2">
    <source>
        <dbReference type="EMBL" id="CAD7273751.1"/>
    </source>
</evidence>
<feature type="chain" id="PRO_5036209951" evidence="1">
    <location>
        <begin position="30"/>
        <end position="170"/>
    </location>
</feature>
<protein>
    <submittedName>
        <fullName evidence="2">Uncharacterized protein</fullName>
    </submittedName>
</protein>
<gene>
    <name evidence="2" type="ORF">NMOB1V02_LOCUS1623</name>
</gene>
<dbReference type="EMBL" id="OA882205">
    <property type="protein sequence ID" value="CAD7273751.1"/>
    <property type="molecule type" value="Genomic_DNA"/>
</dbReference>
<accession>A0A7R9BFM6</accession>
<feature type="signal peptide" evidence="1">
    <location>
        <begin position="1"/>
        <end position="29"/>
    </location>
</feature>
<dbReference type="Proteomes" id="UP000678499">
    <property type="component" value="Unassembled WGS sequence"/>
</dbReference>
<organism evidence="2">
    <name type="scientific">Notodromas monacha</name>
    <dbReference type="NCBI Taxonomy" id="399045"/>
    <lineage>
        <taxon>Eukaryota</taxon>
        <taxon>Metazoa</taxon>
        <taxon>Ecdysozoa</taxon>
        <taxon>Arthropoda</taxon>
        <taxon>Crustacea</taxon>
        <taxon>Oligostraca</taxon>
        <taxon>Ostracoda</taxon>
        <taxon>Podocopa</taxon>
        <taxon>Podocopida</taxon>
        <taxon>Cypridocopina</taxon>
        <taxon>Cypridoidea</taxon>
        <taxon>Cyprididae</taxon>
        <taxon>Notodromas</taxon>
    </lineage>
</organism>
<name>A0A7R9BFM6_9CRUS</name>
<sequence>MAHLTTEKALCVIILSATLFVCVVDEVEARARMPNFHGMISEDASLEAREELEKMPLFARRNHEDPLYCYFCRGEDRCKNDPKLKACDAPYRTCGTLFADDAKTIVLAKDCSYEYGCKLPTKGEMAFFPNAYVKCHCMASFCNWFPRANIPEKGVDLSKHSAAAAAIDPW</sequence>
<proteinExistence type="predicted"/>
<dbReference type="EMBL" id="CAJPEX010000168">
    <property type="protein sequence ID" value="CAG0913903.1"/>
    <property type="molecule type" value="Genomic_DNA"/>
</dbReference>
<evidence type="ECO:0000256" key="1">
    <source>
        <dbReference type="SAM" id="SignalP"/>
    </source>
</evidence>
<evidence type="ECO:0000313" key="3">
    <source>
        <dbReference type="Proteomes" id="UP000678499"/>
    </source>
</evidence>
<keyword evidence="1" id="KW-0732">Signal</keyword>